<keyword evidence="4" id="KW-1185">Reference proteome</keyword>
<dbReference type="GO" id="GO:0043130">
    <property type="term" value="F:ubiquitin binding"/>
    <property type="evidence" value="ECO:0007669"/>
    <property type="project" value="InterPro"/>
</dbReference>
<dbReference type="SUPFAM" id="SSF46934">
    <property type="entry name" value="UBA-like"/>
    <property type="match status" value="1"/>
</dbReference>
<dbReference type="PANTHER" id="PTHR16461:SF5">
    <property type="entry name" value="TOLL-INTERACTING PROTEIN"/>
    <property type="match status" value="1"/>
</dbReference>
<dbReference type="EMBL" id="MCOG01000004">
    <property type="protein sequence ID" value="ORY85242.1"/>
    <property type="molecule type" value="Genomic_DNA"/>
</dbReference>
<feature type="domain" description="CUE" evidence="2">
    <location>
        <begin position="1"/>
        <end position="43"/>
    </location>
</feature>
<dbReference type="InterPro" id="IPR003892">
    <property type="entry name" value="CUE"/>
</dbReference>
<dbReference type="SMART" id="SM00546">
    <property type="entry name" value="CUE"/>
    <property type="match status" value="1"/>
</dbReference>
<dbReference type="GO" id="GO:0031624">
    <property type="term" value="F:ubiquitin conjugating enzyme binding"/>
    <property type="evidence" value="ECO:0007669"/>
    <property type="project" value="TreeGrafter"/>
</dbReference>
<dbReference type="STRING" id="1754190.A0A1Y2FMN4"/>
<dbReference type="PROSITE" id="PS51140">
    <property type="entry name" value="CUE"/>
    <property type="match status" value="1"/>
</dbReference>
<dbReference type="PANTHER" id="PTHR16461">
    <property type="entry name" value="TOLL-INTERACTING PROTEIN"/>
    <property type="match status" value="1"/>
</dbReference>
<dbReference type="Proteomes" id="UP000193920">
    <property type="component" value="Unassembled WGS sequence"/>
</dbReference>
<proteinExistence type="predicted"/>
<accession>A0A1Y2FMN4</accession>
<feature type="compositionally biased region" description="Polar residues" evidence="1">
    <location>
        <begin position="148"/>
        <end position="161"/>
    </location>
</feature>
<reference evidence="3 4" key="1">
    <citation type="submission" date="2016-08" db="EMBL/GenBank/DDBJ databases">
        <title>A Parts List for Fungal Cellulosomes Revealed by Comparative Genomics.</title>
        <authorList>
            <consortium name="DOE Joint Genome Institute"/>
            <person name="Haitjema C.H."/>
            <person name="Gilmore S.P."/>
            <person name="Henske J.K."/>
            <person name="Solomon K.V."/>
            <person name="De Groot R."/>
            <person name="Kuo A."/>
            <person name="Mondo S.J."/>
            <person name="Salamov A.A."/>
            <person name="Labutti K."/>
            <person name="Zhao Z."/>
            <person name="Chiniquy J."/>
            <person name="Barry K."/>
            <person name="Brewer H.M."/>
            <person name="Purvine S.O."/>
            <person name="Wright A.T."/>
            <person name="Boxma B."/>
            <person name="Van Alen T."/>
            <person name="Hackstein J.H."/>
            <person name="Baker S.E."/>
            <person name="Grigoriev I.V."/>
            <person name="O'Malley M.A."/>
        </authorList>
    </citation>
    <scope>NUCLEOTIDE SEQUENCE [LARGE SCALE GENOMIC DNA]</scope>
    <source>
        <strain evidence="3 4">G1</strain>
    </source>
</reference>
<feature type="region of interest" description="Disordered" evidence="1">
    <location>
        <begin position="85"/>
        <end position="116"/>
    </location>
</feature>
<feature type="region of interest" description="Disordered" evidence="1">
    <location>
        <begin position="145"/>
        <end position="167"/>
    </location>
</feature>
<dbReference type="Pfam" id="PF02845">
    <property type="entry name" value="CUE"/>
    <property type="match status" value="1"/>
</dbReference>
<protein>
    <recommendedName>
        <fullName evidence="2">CUE domain-containing protein</fullName>
    </recommendedName>
</protein>
<evidence type="ECO:0000256" key="1">
    <source>
        <dbReference type="SAM" id="MobiDB-lite"/>
    </source>
</evidence>
<dbReference type="InterPro" id="IPR009060">
    <property type="entry name" value="UBA-like_sf"/>
</dbReference>
<organism evidence="3 4">
    <name type="scientific">Neocallimastix californiae</name>
    <dbReference type="NCBI Taxonomy" id="1754190"/>
    <lineage>
        <taxon>Eukaryota</taxon>
        <taxon>Fungi</taxon>
        <taxon>Fungi incertae sedis</taxon>
        <taxon>Chytridiomycota</taxon>
        <taxon>Chytridiomycota incertae sedis</taxon>
        <taxon>Neocallimastigomycetes</taxon>
        <taxon>Neocallimastigales</taxon>
        <taxon>Neocallimastigaceae</taxon>
        <taxon>Neocallimastix</taxon>
    </lineage>
</organism>
<gene>
    <name evidence="3" type="ORF">LY90DRAFT_697084</name>
</gene>
<evidence type="ECO:0000259" key="2">
    <source>
        <dbReference type="PROSITE" id="PS51140"/>
    </source>
</evidence>
<dbReference type="GO" id="GO:0005737">
    <property type="term" value="C:cytoplasm"/>
    <property type="evidence" value="ECO:0007669"/>
    <property type="project" value="TreeGrafter"/>
</dbReference>
<dbReference type="Gene3D" id="1.10.8.10">
    <property type="entry name" value="DNA helicase RuvA subunit, C-terminal domain"/>
    <property type="match status" value="1"/>
</dbReference>
<dbReference type="AlphaFoldDB" id="A0A1Y2FMN4"/>
<dbReference type="GO" id="GO:0006511">
    <property type="term" value="P:ubiquitin-dependent protein catabolic process"/>
    <property type="evidence" value="ECO:0007669"/>
    <property type="project" value="TreeGrafter"/>
</dbReference>
<evidence type="ECO:0000313" key="3">
    <source>
        <dbReference type="EMBL" id="ORY85242.1"/>
    </source>
</evidence>
<comment type="caution">
    <text evidence="3">The sequence shown here is derived from an EMBL/GenBank/DDBJ whole genome shotgun (WGS) entry which is preliminary data.</text>
</comment>
<sequence length="218" mass="25508">MSEAIDSLSSMFPQVDRDIIIAVFDQQKGNVEACIPQLLEISDPSSQQIKAQAEETDNNAEQIKKDEEYARKLAQDLSDEEYARQLQEEEARNRQMEIERERREQERNEDNGAQFKERITAGFETVKQKITSKASEFYEKIANKANEQRNMNRNQYSNLPDNNEDSLLLGNSYETQEQYNARNNNQNQNQKQNQNQNQYSLNGNIDEEESLDRRNPNF</sequence>
<name>A0A1Y2FMN4_9FUNG</name>
<evidence type="ECO:0000313" key="4">
    <source>
        <dbReference type="Proteomes" id="UP000193920"/>
    </source>
</evidence>
<dbReference type="OrthoDB" id="9942608at2759"/>